<gene>
    <name evidence="5" type="primary">yciB</name>
    <name evidence="7" type="ORF">C7446_0733</name>
</gene>
<dbReference type="GO" id="GO:0005886">
    <property type="term" value="C:plasma membrane"/>
    <property type="evidence" value="ECO:0007669"/>
    <property type="project" value="UniProtKB-SubCell"/>
</dbReference>
<comment type="subcellular location">
    <subcellularLocation>
        <location evidence="5">Cell inner membrane</location>
        <topology evidence="5">Multi-pass membrane protein</topology>
    </subcellularLocation>
</comment>
<feature type="transmembrane region" description="Helical" evidence="5">
    <location>
        <begin position="122"/>
        <end position="140"/>
    </location>
</feature>
<keyword evidence="1 5" id="KW-1003">Cell membrane</keyword>
<evidence type="ECO:0000313" key="7">
    <source>
        <dbReference type="EMBL" id="RKR06738.1"/>
    </source>
</evidence>
<comment type="function">
    <text evidence="5">Plays a role in cell envelope biogenesis, maintenance of cell envelope integrity and membrane homeostasis.</text>
</comment>
<keyword evidence="8" id="KW-1185">Reference proteome</keyword>
<keyword evidence="5" id="KW-0997">Cell inner membrane</keyword>
<dbReference type="Pfam" id="PF04279">
    <property type="entry name" value="IspA"/>
    <property type="match status" value="1"/>
</dbReference>
<evidence type="ECO:0000313" key="8">
    <source>
        <dbReference type="Proteomes" id="UP000281975"/>
    </source>
</evidence>
<dbReference type="OrthoDB" id="9788219at2"/>
<dbReference type="NCBIfam" id="NF001324">
    <property type="entry name" value="PRK00259.1-2"/>
    <property type="match status" value="1"/>
</dbReference>
<dbReference type="NCBIfam" id="TIGR00997">
    <property type="entry name" value="ispZ"/>
    <property type="match status" value="1"/>
</dbReference>
<dbReference type="RefSeq" id="WP_121171376.1">
    <property type="nucleotide sequence ID" value="NZ_RBIN01000002.1"/>
</dbReference>
<reference evidence="7 8" key="1">
    <citation type="submission" date="2018-10" db="EMBL/GenBank/DDBJ databases">
        <title>Genomic Encyclopedia of Type Strains, Phase IV (KMG-IV): sequencing the most valuable type-strain genomes for metagenomic binning, comparative biology and taxonomic classification.</title>
        <authorList>
            <person name="Goeker M."/>
        </authorList>
    </citation>
    <scope>NUCLEOTIDE SEQUENCE [LARGE SCALE GENOMIC DNA]</scope>
    <source>
        <strain evidence="7 8">DSM 23229</strain>
    </source>
</reference>
<dbReference type="InterPro" id="IPR006008">
    <property type="entry name" value="YciB"/>
</dbReference>
<evidence type="ECO:0000256" key="3">
    <source>
        <dbReference type="ARBA" id="ARBA00022989"/>
    </source>
</evidence>
<feature type="region of interest" description="Disordered" evidence="6">
    <location>
        <begin position="177"/>
        <end position="196"/>
    </location>
</feature>
<evidence type="ECO:0000256" key="2">
    <source>
        <dbReference type="ARBA" id="ARBA00022692"/>
    </source>
</evidence>
<comment type="caution">
    <text evidence="7">The sequence shown here is derived from an EMBL/GenBank/DDBJ whole genome shotgun (WGS) entry which is preliminary data.</text>
</comment>
<feature type="transmembrane region" description="Helical" evidence="5">
    <location>
        <begin position="23"/>
        <end position="43"/>
    </location>
</feature>
<dbReference type="HAMAP" id="MF_00189">
    <property type="entry name" value="YciB"/>
    <property type="match status" value="1"/>
</dbReference>
<proteinExistence type="inferred from homology"/>
<dbReference type="AlphaFoldDB" id="A0A420WZF5"/>
<name>A0A420WZF5_9GAMM</name>
<keyword evidence="4 5" id="KW-0472">Membrane</keyword>
<sequence length="196" mass="22287">MKMLIDFLPIAVFFIVYQWTKDIVISTAVLIPATIVQVLFTWWRYRKVERMHLVTLALVILLGGATVLMGDGAFIKWKPTVVNWLFAAGFLLSPLIGGKPLIQRMMEKNLSLPRPVWMRLNLAWVGFFIVMGAVNVFVFMNFSEEIWVDFKLFGMLGLTLLFIVIQGVYLARHLPRDGGSGPPGDQRPSSRKEDQS</sequence>
<dbReference type="EMBL" id="RBIN01000002">
    <property type="protein sequence ID" value="RKR06738.1"/>
    <property type="molecule type" value="Genomic_DNA"/>
</dbReference>
<keyword evidence="2 5" id="KW-0812">Transmembrane</keyword>
<accession>A0A420WZF5</accession>
<organism evidence="7 8">
    <name type="scientific">Kushneria sinocarnis</name>
    <dbReference type="NCBI Taxonomy" id="595502"/>
    <lineage>
        <taxon>Bacteria</taxon>
        <taxon>Pseudomonadati</taxon>
        <taxon>Pseudomonadota</taxon>
        <taxon>Gammaproteobacteria</taxon>
        <taxon>Oceanospirillales</taxon>
        <taxon>Halomonadaceae</taxon>
        <taxon>Kushneria</taxon>
    </lineage>
</organism>
<dbReference type="PANTHER" id="PTHR36917">
    <property type="entry name" value="INTRACELLULAR SEPTATION PROTEIN A-RELATED"/>
    <property type="match status" value="1"/>
</dbReference>
<evidence type="ECO:0000256" key="5">
    <source>
        <dbReference type="HAMAP-Rule" id="MF_00189"/>
    </source>
</evidence>
<dbReference type="NCBIfam" id="NF001325">
    <property type="entry name" value="PRK00259.1-3"/>
    <property type="match status" value="1"/>
</dbReference>
<keyword evidence="3 5" id="KW-1133">Transmembrane helix</keyword>
<evidence type="ECO:0000256" key="1">
    <source>
        <dbReference type="ARBA" id="ARBA00022475"/>
    </source>
</evidence>
<protein>
    <recommendedName>
        <fullName evidence="5">Inner membrane-spanning protein YciB</fullName>
    </recommendedName>
</protein>
<evidence type="ECO:0000256" key="6">
    <source>
        <dbReference type="SAM" id="MobiDB-lite"/>
    </source>
</evidence>
<evidence type="ECO:0000256" key="4">
    <source>
        <dbReference type="ARBA" id="ARBA00023136"/>
    </source>
</evidence>
<feature type="transmembrane region" description="Helical" evidence="5">
    <location>
        <begin position="81"/>
        <end position="102"/>
    </location>
</feature>
<dbReference type="PANTHER" id="PTHR36917:SF1">
    <property type="entry name" value="INNER MEMBRANE-SPANNING PROTEIN YCIB"/>
    <property type="match status" value="1"/>
</dbReference>
<comment type="similarity">
    <text evidence="5">Belongs to the YciB family.</text>
</comment>
<feature type="transmembrane region" description="Helical" evidence="5">
    <location>
        <begin position="55"/>
        <end position="75"/>
    </location>
</feature>
<feature type="transmembrane region" description="Helical" evidence="5">
    <location>
        <begin position="152"/>
        <end position="171"/>
    </location>
</feature>
<dbReference type="Proteomes" id="UP000281975">
    <property type="component" value="Unassembled WGS sequence"/>
</dbReference>